<evidence type="ECO:0000313" key="8">
    <source>
        <dbReference type="Proteomes" id="UP000324351"/>
    </source>
</evidence>
<dbReference type="GO" id="GO:0016985">
    <property type="term" value="F:mannan endo-1,4-beta-mannosidase activity"/>
    <property type="evidence" value="ECO:0007669"/>
    <property type="project" value="InterPro"/>
</dbReference>
<keyword evidence="3 4" id="KW-0326">Glycosidase</keyword>
<dbReference type="RefSeq" id="WP_149748414.1">
    <property type="nucleotide sequence ID" value="NZ_VUJW01000001.1"/>
</dbReference>
<accession>A0A5B1M7D4</accession>
<dbReference type="Proteomes" id="UP000324351">
    <property type="component" value="Unassembled WGS sequence"/>
</dbReference>
<evidence type="ECO:0000256" key="4">
    <source>
        <dbReference type="PROSITE-ProRule" id="PRU01100"/>
    </source>
</evidence>
<gene>
    <name evidence="7" type="ORF">F0U47_00795</name>
</gene>
<dbReference type="InterPro" id="IPR017853">
    <property type="entry name" value="GH"/>
</dbReference>
<dbReference type="PANTHER" id="PTHR40079:SF4">
    <property type="entry name" value="GH26 DOMAIN-CONTAINING PROTEIN-RELATED"/>
    <property type="match status" value="1"/>
</dbReference>
<dbReference type="PROSITE" id="PS51318">
    <property type="entry name" value="TAT"/>
    <property type="match status" value="1"/>
</dbReference>
<dbReference type="AlphaFoldDB" id="A0A5B1M7D4"/>
<evidence type="ECO:0000256" key="5">
    <source>
        <dbReference type="SAM" id="SignalP"/>
    </source>
</evidence>
<dbReference type="Gene3D" id="3.20.20.80">
    <property type="entry name" value="Glycosidases"/>
    <property type="match status" value="1"/>
</dbReference>
<comment type="caution">
    <text evidence="7">The sequence shown here is derived from an EMBL/GenBank/DDBJ whole genome shotgun (WGS) entry which is preliminary data.</text>
</comment>
<reference evidence="7 8" key="1">
    <citation type="submission" date="2019-09" db="EMBL/GenBank/DDBJ databases">
        <title>Nocardioides panacisoli sp. nov., isolated from the soil of a ginseng field.</title>
        <authorList>
            <person name="Cho C."/>
        </authorList>
    </citation>
    <scope>NUCLEOTIDE SEQUENCE [LARGE SCALE GENOMIC DNA]</scope>
    <source>
        <strain evidence="7 8">BN140041</strain>
    </source>
</reference>
<dbReference type="PANTHER" id="PTHR40079">
    <property type="entry name" value="MANNAN ENDO-1,4-BETA-MANNOSIDASE E-RELATED"/>
    <property type="match status" value="1"/>
</dbReference>
<dbReference type="InterPro" id="IPR000805">
    <property type="entry name" value="Glyco_hydro_26"/>
</dbReference>
<dbReference type="EMBL" id="VUJW01000001">
    <property type="protein sequence ID" value="KAA1428791.1"/>
    <property type="molecule type" value="Genomic_DNA"/>
</dbReference>
<sequence>MYANPRPTRRAVLVGALGLGASAVVPPRAAAASALSSAAATTGRVYGLAVEGWPGSTTYLNQLNRKVGRKPDQLTYYASWATVPDFPFAWPGSRAAATTPAVELVWEPWNPAHGTSQPAYSLAAIARGAHDAYLRRWAAQIKAYRLPVVIRFAHEMNGDWYPWAEAVNGNAPGDYAAAWRHVVEVFDAAGVPNVTWSWAPNVSYYGSWPLAGLYPGDGYVDRVGVDGYNWGTSRPQSQWRTVDEVFGPTVAELGSLAPTKPIHITETGCTELGGNKAAWITGMWTWLDAHPQVRGLTWFSFNKETDWRIDSSSASLVAFRNGLWPVGA</sequence>
<feature type="active site" description="Proton donor" evidence="4">
    <location>
        <position position="155"/>
    </location>
</feature>
<protein>
    <submittedName>
        <fullName evidence="7">Beta-mannanase</fullName>
    </submittedName>
</protein>
<dbReference type="InterPro" id="IPR022790">
    <property type="entry name" value="GH26_dom"/>
</dbReference>
<keyword evidence="8" id="KW-1185">Reference proteome</keyword>
<dbReference type="Pfam" id="PF02156">
    <property type="entry name" value="Glyco_hydro_26"/>
    <property type="match status" value="1"/>
</dbReference>
<feature type="chain" id="PRO_5023081031" evidence="5">
    <location>
        <begin position="32"/>
        <end position="328"/>
    </location>
</feature>
<dbReference type="PROSITE" id="PS51764">
    <property type="entry name" value="GH26"/>
    <property type="match status" value="1"/>
</dbReference>
<dbReference type="SUPFAM" id="SSF51445">
    <property type="entry name" value="(Trans)glycosidases"/>
    <property type="match status" value="1"/>
</dbReference>
<feature type="active site" description="Nucleophile" evidence="4">
    <location>
        <position position="266"/>
    </location>
</feature>
<evidence type="ECO:0000256" key="3">
    <source>
        <dbReference type="ARBA" id="ARBA00023295"/>
    </source>
</evidence>
<comment type="similarity">
    <text evidence="1 4">Belongs to the glycosyl hydrolase 26 family.</text>
</comment>
<evidence type="ECO:0000313" key="7">
    <source>
        <dbReference type="EMBL" id="KAA1428791.1"/>
    </source>
</evidence>
<dbReference type="InterPro" id="IPR006311">
    <property type="entry name" value="TAT_signal"/>
</dbReference>
<feature type="domain" description="GH26" evidence="6">
    <location>
        <begin position="26"/>
        <end position="319"/>
    </location>
</feature>
<evidence type="ECO:0000256" key="2">
    <source>
        <dbReference type="ARBA" id="ARBA00022801"/>
    </source>
</evidence>
<proteinExistence type="inferred from homology"/>
<keyword evidence="5" id="KW-0732">Signal</keyword>
<name>A0A5B1M7D4_9ACTN</name>
<reference evidence="7 8" key="2">
    <citation type="submission" date="2019-09" db="EMBL/GenBank/DDBJ databases">
        <authorList>
            <person name="Jin C."/>
        </authorList>
    </citation>
    <scope>NUCLEOTIDE SEQUENCE [LARGE SCALE GENOMIC DNA]</scope>
    <source>
        <strain evidence="7 8">BN140041</strain>
    </source>
</reference>
<organism evidence="7 8">
    <name type="scientific">Nocardioides antri</name>
    <dbReference type="NCBI Taxonomy" id="2607659"/>
    <lineage>
        <taxon>Bacteria</taxon>
        <taxon>Bacillati</taxon>
        <taxon>Actinomycetota</taxon>
        <taxon>Actinomycetes</taxon>
        <taxon>Propionibacteriales</taxon>
        <taxon>Nocardioidaceae</taxon>
        <taxon>Nocardioides</taxon>
    </lineage>
</organism>
<evidence type="ECO:0000259" key="6">
    <source>
        <dbReference type="PROSITE" id="PS51764"/>
    </source>
</evidence>
<evidence type="ECO:0000256" key="1">
    <source>
        <dbReference type="ARBA" id="ARBA00007754"/>
    </source>
</evidence>
<keyword evidence="2 4" id="KW-0378">Hydrolase</keyword>
<feature type="signal peptide" evidence="5">
    <location>
        <begin position="1"/>
        <end position="31"/>
    </location>
</feature>
<dbReference type="GO" id="GO:0006080">
    <property type="term" value="P:substituted mannan metabolic process"/>
    <property type="evidence" value="ECO:0007669"/>
    <property type="project" value="InterPro"/>
</dbReference>